<evidence type="ECO:0000256" key="1">
    <source>
        <dbReference type="ARBA" id="ARBA00008791"/>
    </source>
</evidence>
<comment type="similarity">
    <text evidence="1">Belongs to the universal stress protein A family.</text>
</comment>
<reference evidence="3 5" key="1">
    <citation type="submission" date="2018-03" db="EMBL/GenBank/DDBJ databases">
        <title>Genomic Encyclopedia of Archaeal and Bacterial Type Strains, Phase II (KMG-II): from individual species to whole genera.</title>
        <authorList>
            <person name="Goeker M."/>
        </authorList>
    </citation>
    <scope>NUCLEOTIDE SEQUENCE [LARGE SCALE GENOMIC DNA]</scope>
    <source>
        <strain evidence="3 5">DSM 21548</strain>
    </source>
</reference>
<sequence>MTSHTHPDPVAAGGPLDARPIVVGIDSSSTAVAALREAAALGQALGRPVDALVAWDWPSIFVGGFFPPLEWSPEPAAHRVLDSAFDAAFGADRPEGVHGRVVHGQPAYVLTEASRNAAFIVVGRRGGGGFSGLTMGSVTSAVGAHSHCPVVIVPAD</sequence>
<comment type="caution">
    <text evidence="3">The sequence shown here is derived from an EMBL/GenBank/DDBJ whole genome shotgun (WGS) entry which is preliminary data.</text>
</comment>
<dbReference type="Pfam" id="PF00582">
    <property type="entry name" value="Usp"/>
    <property type="match status" value="1"/>
</dbReference>
<dbReference type="PANTHER" id="PTHR46268:SF6">
    <property type="entry name" value="UNIVERSAL STRESS PROTEIN UP12"/>
    <property type="match status" value="1"/>
</dbReference>
<dbReference type="EMBL" id="PYAU01000001">
    <property type="protein sequence ID" value="PSL37151.1"/>
    <property type="molecule type" value="Genomic_DNA"/>
</dbReference>
<dbReference type="InterPro" id="IPR014729">
    <property type="entry name" value="Rossmann-like_a/b/a_fold"/>
</dbReference>
<dbReference type="PANTHER" id="PTHR46268">
    <property type="entry name" value="STRESS RESPONSE PROTEIN NHAX"/>
    <property type="match status" value="1"/>
</dbReference>
<evidence type="ECO:0000313" key="4">
    <source>
        <dbReference type="EMBL" id="RUQ81949.1"/>
    </source>
</evidence>
<feature type="domain" description="UspA" evidence="2">
    <location>
        <begin position="19"/>
        <end position="154"/>
    </location>
</feature>
<name>A0A2P8GT64_9MICO</name>
<dbReference type="InterPro" id="IPR006016">
    <property type="entry name" value="UspA"/>
</dbReference>
<dbReference type="RefSeq" id="WP_106562333.1">
    <property type="nucleotide sequence ID" value="NZ_PYAU01000001.1"/>
</dbReference>
<dbReference type="Gene3D" id="3.40.50.620">
    <property type="entry name" value="HUPs"/>
    <property type="match status" value="1"/>
</dbReference>
<organism evidence="3 5">
    <name type="scientific">Labedella gwakjiensis</name>
    <dbReference type="NCBI Taxonomy" id="390269"/>
    <lineage>
        <taxon>Bacteria</taxon>
        <taxon>Bacillati</taxon>
        <taxon>Actinomycetota</taxon>
        <taxon>Actinomycetes</taxon>
        <taxon>Micrococcales</taxon>
        <taxon>Microbacteriaceae</taxon>
        <taxon>Labedella</taxon>
    </lineage>
</organism>
<dbReference type="InterPro" id="IPR006015">
    <property type="entry name" value="Universal_stress_UspA"/>
</dbReference>
<dbReference type="AlphaFoldDB" id="A0A2P8GT64"/>
<proteinExistence type="inferred from homology"/>
<reference evidence="4 6" key="2">
    <citation type="submission" date="2018-12" db="EMBL/GenBank/DDBJ databases">
        <authorList>
            <person name="hu s."/>
            <person name="Xu Y."/>
            <person name="Xu B."/>
            <person name="Li F."/>
        </authorList>
    </citation>
    <scope>NUCLEOTIDE SEQUENCE [LARGE SCALE GENOMIC DNA]</scope>
    <source>
        <strain evidence="4 6">KSW2-17</strain>
    </source>
</reference>
<evidence type="ECO:0000313" key="3">
    <source>
        <dbReference type="EMBL" id="PSL37151.1"/>
    </source>
</evidence>
<dbReference type="PRINTS" id="PR01438">
    <property type="entry name" value="UNVRSLSTRESS"/>
</dbReference>
<accession>A0A2P8GT64</accession>
<evidence type="ECO:0000313" key="5">
    <source>
        <dbReference type="Proteomes" id="UP000241203"/>
    </source>
</evidence>
<dbReference type="Proteomes" id="UP000241203">
    <property type="component" value="Unassembled WGS sequence"/>
</dbReference>
<protein>
    <submittedName>
        <fullName evidence="3">Nucleotide-binding universal stress UspA family protein</fullName>
    </submittedName>
    <submittedName>
        <fullName evidence="4">Universal stress protein</fullName>
    </submittedName>
</protein>
<dbReference type="SUPFAM" id="SSF52402">
    <property type="entry name" value="Adenine nucleotide alpha hydrolases-like"/>
    <property type="match status" value="1"/>
</dbReference>
<dbReference type="EMBL" id="RZGY01000004">
    <property type="protein sequence ID" value="RUQ81949.1"/>
    <property type="molecule type" value="Genomic_DNA"/>
</dbReference>
<gene>
    <name evidence="3" type="ORF">CLV49_0757</name>
    <name evidence="4" type="ORF">ELQ93_16810</name>
</gene>
<evidence type="ECO:0000259" key="2">
    <source>
        <dbReference type="Pfam" id="PF00582"/>
    </source>
</evidence>
<keyword evidence="6" id="KW-1185">Reference proteome</keyword>
<dbReference type="OrthoDB" id="6174426at2"/>
<evidence type="ECO:0000313" key="6">
    <source>
        <dbReference type="Proteomes" id="UP000268291"/>
    </source>
</evidence>
<dbReference type="Proteomes" id="UP000268291">
    <property type="component" value="Unassembled WGS sequence"/>
</dbReference>